<reference evidence="4 5" key="1">
    <citation type="submission" date="2016-03" db="EMBL/GenBank/DDBJ databases">
        <title>Whole genome sequencing of Grifola frondosa 9006-11.</title>
        <authorList>
            <person name="Min B."/>
            <person name="Park H."/>
            <person name="Kim J.-G."/>
            <person name="Cho H."/>
            <person name="Oh Y.-L."/>
            <person name="Kong W.-S."/>
            <person name="Choi I.-G."/>
        </authorList>
    </citation>
    <scope>NUCLEOTIDE SEQUENCE [LARGE SCALE GENOMIC DNA]</scope>
    <source>
        <strain evidence="4 5">9006-11</strain>
    </source>
</reference>
<dbReference type="OrthoDB" id="2107166at2759"/>
<dbReference type="Gene3D" id="3.10.350.10">
    <property type="entry name" value="LysM domain"/>
    <property type="match status" value="1"/>
</dbReference>
<dbReference type="AlphaFoldDB" id="A0A1C7M520"/>
<dbReference type="InterPro" id="IPR036779">
    <property type="entry name" value="LysM_dom_sf"/>
</dbReference>
<dbReference type="InterPro" id="IPR018392">
    <property type="entry name" value="LysM"/>
</dbReference>
<accession>A0A1C7M520</accession>
<proteinExistence type="predicted"/>
<feature type="compositionally biased region" description="Low complexity" evidence="2">
    <location>
        <begin position="36"/>
        <end position="54"/>
    </location>
</feature>
<dbReference type="EMBL" id="LUGG01000009">
    <property type="protein sequence ID" value="OBZ72073.1"/>
    <property type="molecule type" value="Genomic_DNA"/>
</dbReference>
<organism evidence="4 5">
    <name type="scientific">Grifola frondosa</name>
    <name type="common">Maitake</name>
    <name type="synonym">Polyporus frondosus</name>
    <dbReference type="NCBI Taxonomy" id="5627"/>
    <lineage>
        <taxon>Eukaryota</taxon>
        <taxon>Fungi</taxon>
        <taxon>Dikarya</taxon>
        <taxon>Basidiomycota</taxon>
        <taxon>Agaricomycotina</taxon>
        <taxon>Agaricomycetes</taxon>
        <taxon>Polyporales</taxon>
        <taxon>Grifolaceae</taxon>
        <taxon>Grifola</taxon>
    </lineage>
</organism>
<evidence type="ECO:0000256" key="2">
    <source>
        <dbReference type="SAM" id="MobiDB-lite"/>
    </source>
</evidence>
<feature type="compositionally biased region" description="Acidic residues" evidence="2">
    <location>
        <begin position="11"/>
        <end position="24"/>
    </location>
</feature>
<name>A0A1C7M520_GRIFR</name>
<gene>
    <name evidence="4" type="ORF">A0H81_07833</name>
</gene>
<feature type="region of interest" description="Disordered" evidence="2">
    <location>
        <begin position="1"/>
        <end position="75"/>
    </location>
</feature>
<dbReference type="Pfam" id="PF01476">
    <property type="entry name" value="LysM"/>
    <property type="match status" value="1"/>
</dbReference>
<feature type="coiled-coil region" evidence="1">
    <location>
        <begin position="146"/>
        <end position="173"/>
    </location>
</feature>
<evidence type="ECO:0000259" key="3">
    <source>
        <dbReference type="Pfam" id="PF01476"/>
    </source>
</evidence>
<evidence type="ECO:0000256" key="1">
    <source>
        <dbReference type="SAM" id="Coils"/>
    </source>
</evidence>
<dbReference type="CDD" id="cd00118">
    <property type="entry name" value="LysM"/>
    <property type="match status" value="1"/>
</dbReference>
<dbReference type="Proteomes" id="UP000092993">
    <property type="component" value="Unassembled WGS sequence"/>
</dbReference>
<evidence type="ECO:0000313" key="4">
    <source>
        <dbReference type="EMBL" id="OBZ72073.1"/>
    </source>
</evidence>
<sequence>MRDEDVFVLGDDIDEEFDSDDEDTGNMRARLDSAPTDTTMSITPSTSSSGSSCTRVDGSYNSSGTSEGKPRDPHIPKYYIKPDDTLVGIALRFGIDGRVLCRLNGLPPSTLRTTPHLLHTRTFLTFPLSARAMEPQSPSAIAAEEERKVKHAREHAETRLQALTKEVDRHVAQA</sequence>
<keyword evidence="1" id="KW-0175">Coiled coil</keyword>
<comment type="caution">
    <text evidence="4">The sequence shown here is derived from an EMBL/GenBank/DDBJ whole genome shotgun (WGS) entry which is preliminary data.</text>
</comment>
<feature type="domain" description="LysM" evidence="3">
    <location>
        <begin position="78"/>
        <end position="111"/>
    </location>
</feature>
<keyword evidence="5" id="KW-1185">Reference proteome</keyword>
<protein>
    <recommendedName>
        <fullName evidence="3">LysM domain-containing protein</fullName>
    </recommendedName>
</protein>
<evidence type="ECO:0000313" key="5">
    <source>
        <dbReference type="Proteomes" id="UP000092993"/>
    </source>
</evidence>
<dbReference type="SUPFAM" id="SSF54106">
    <property type="entry name" value="LysM domain"/>
    <property type="match status" value="1"/>
</dbReference>